<comment type="caution">
    <text evidence="1">The sequence shown here is derived from an EMBL/GenBank/DDBJ whole genome shotgun (WGS) entry which is preliminary data.</text>
</comment>
<proteinExistence type="predicted"/>
<accession>A0AC61YBS7</accession>
<name>A0AC61YBS7_9FLAO</name>
<gene>
    <name evidence="1" type="ORF">FVB9532_03246</name>
</gene>
<dbReference type="EMBL" id="CABVMM010000014">
    <property type="protein sequence ID" value="VVV01951.1"/>
    <property type="molecule type" value="Genomic_DNA"/>
</dbReference>
<organism evidence="1 2">
    <name type="scientific">Mesonia oceanica</name>
    <dbReference type="NCBI Taxonomy" id="2687242"/>
    <lineage>
        <taxon>Bacteria</taxon>
        <taxon>Pseudomonadati</taxon>
        <taxon>Bacteroidota</taxon>
        <taxon>Flavobacteriia</taxon>
        <taxon>Flavobacteriales</taxon>
        <taxon>Flavobacteriaceae</taxon>
        <taxon>Mesonia</taxon>
    </lineage>
</organism>
<dbReference type="Proteomes" id="UP000356253">
    <property type="component" value="Unassembled WGS sequence"/>
</dbReference>
<evidence type="ECO:0000313" key="2">
    <source>
        <dbReference type="Proteomes" id="UP000356253"/>
    </source>
</evidence>
<sequence>MKKLLVLLVLLFSIGVYAQKGKDTEPRNESFITTDVISPFYYQGTLKGFSDNGTPRWRLGYIKNINPKTKIGIDIGYGNANSSIIQTFDNYSLWEIRPEYYHILNPKRKTLSYFSLALFYLNQHEEFKNQYFFSKDNGYSTFDKADYKRQKFGLIPKFGMFVNISNRIGLNWYTGVGVNYRINSYSDFVNLRPKQYNEEHFSPYFRREGNRIGVEFTIGLKIYYRIKN</sequence>
<keyword evidence="2" id="KW-1185">Reference proteome</keyword>
<evidence type="ECO:0000313" key="1">
    <source>
        <dbReference type="EMBL" id="VVV01951.1"/>
    </source>
</evidence>
<protein>
    <submittedName>
        <fullName evidence="1">Uncharacterized protein</fullName>
    </submittedName>
</protein>
<reference evidence="1" key="1">
    <citation type="submission" date="2019-09" db="EMBL/GenBank/DDBJ databases">
        <authorList>
            <person name="Rodrigo-Torres L."/>
            <person name="Arahal R. D."/>
            <person name="Lucena T."/>
        </authorList>
    </citation>
    <scope>NUCLEOTIDE SEQUENCE</scope>
    <source>
        <strain evidence="1">ISS653</strain>
    </source>
</reference>